<dbReference type="EMBL" id="JAUJLE010000121">
    <property type="protein sequence ID" value="KAK0979609.1"/>
    <property type="molecule type" value="Genomic_DNA"/>
</dbReference>
<organism evidence="3 4">
    <name type="scientific">Friedmanniomyces endolithicus</name>
    <dbReference type="NCBI Taxonomy" id="329885"/>
    <lineage>
        <taxon>Eukaryota</taxon>
        <taxon>Fungi</taxon>
        <taxon>Dikarya</taxon>
        <taxon>Ascomycota</taxon>
        <taxon>Pezizomycotina</taxon>
        <taxon>Dothideomycetes</taxon>
        <taxon>Dothideomycetidae</taxon>
        <taxon>Mycosphaerellales</taxon>
        <taxon>Teratosphaeriaceae</taxon>
        <taxon>Friedmanniomyces</taxon>
    </lineage>
</organism>
<dbReference type="SUPFAM" id="SSF53474">
    <property type="entry name" value="alpha/beta-Hydrolases"/>
    <property type="match status" value="1"/>
</dbReference>
<protein>
    <recommendedName>
        <fullName evidence="2">Phospholipase/carboxylesterase/thioesterase domain-containing protein</fullName>
    </recommendedName>
</protein>
<dbReference type="GO" id="GO:0008474">
    <property type="term" value="F:palmitoyl-(protein) hydrolase activity"/>
    <property type="evidence" value="ECO:0007669"/>
    <property type="project" value="TreeGrafter"/>
</dbReference>
<dbReference type="Proteomes" id="UP001175353">
    <property type="component" value="Unassembled WGS sequence"/>
</dbReference>
<sequence length="145" mass="16203">MYSTQDPHERHTAQETRLNEAAASIAKIVDEEAGIVGSDHVFLGGISQGCATAVYTLLQLDRPLAGLVGMCSWLPEQSGLESGRQALQTPILRCHAQDDDVVDIRYGRELRDELVRMGFRVKWHGYENGGHWLNEPEGVDMWLRS</sequence>
<accession>A0AAN6KG00</accession>
<comment type="similarity">
    <text evidence="1">Belongs to the AB hydrolase superfamily. AB hydrolase 2 family.</text>
</comment>
<dbReference type="InterPro" id="IPR050565">
    <property type="entry name" value="LYPA1-2/EST-like"/>
</dbReference>
<keyword evidence="4" id="KW-1185">Reference proteome</keyword>
<dbReference type="PANTHER" id="PTHR10655">
    <property type="entry name" value="LYSOPHOSPHOLIPASE-RELATED"/>
    <property type="match status" value="1"/>
</dbReference>
<dbReference type="InterPro" id="IPR029058">
    <property type="entry name" value="AB_hydrolase_fold"/>
</dbReference>
<dbReference type="PANTHER" id="PTHR10655:SF63">
    <property type="entry name" value="PHOSPHOLIPASE_CARBOXYLESTERASE_THIOESTERASE DOMAIN-CONTAINING PROTEIN"/>
    <property type="match status" value="1"/>
</dbReference>
<dbReference type="AlphaFoldDB" id="A0AAN6KG00"/>
<dbReference type="Pfam" id="PF02230">
    <property type="entry name" value="Abhydrolase_2"/>
    <property type="match status" value="1"/>
</dbReference>
<comment type="caution">
    <text evidence="3">The sequence shown here is derived from an EMBL/GenBank/DDBJ whole genome shotgun (WGS) entry which is preliminary data.</text>
</comment>
<name>A0AAN6KG00_9PEZI</name>
<proteinExistence type="inferred from homology"/>
<evidence type="ECO:0000259" key="2">
    <source>
        <dbReference type="Pfam" id="PF02230"/>
    </source>
</evidence>
<dbReference type="InterPro" id="IPR003140">
    <property type="entry name" value="PLipase/COase/thioEstase"/>
</dbReference>
<dbReference type="Gene3D" id="3.40.50.1820">
    <property type="entry name" value="alpha/beta hydrolase"/>
    <property type="match status" value="1"/>
</dbReference>
<evidence type="ECO:0000256" key="1">
    <source>
        <dbReference type="ARBA" id="ARBA00006499"/>
    </source>
</evidence>
<dbReference type="GO" id="GO:0005737">
    <property type="term" value="C:cytoplasm"/>
    <property type="evidence" value="ECO:0007669"/>
    <property type="project" value="TreeGrafter"/>
</dbReference>
<reference evidence="3" key="1">
    <citation type="submission" date="2023-06" db="EMBL/GenBank/DDBJ databases">
        <title>Black Yeasts Isolated from many extreme environments.</title>
        <authorList>
            <person name="Coleine C."/>
            <person name="Stajich J.E."/>
            <person name="Selbmann L."/>
        </authorList>
    </citation>
    <scope>NUCLEOTIDE SEQUENCE</scope>
    <source>
        <strain evidence="3">CCFEE 5200</strain>
    </source>
</reference>
<feature type="domain" description="Phospholipase/carboxylesterase/thioesterase" evidence="2">
    <location>
        <begin position="8"/>
        <end position="132"/>
    </location>
</feature>
<evidence type="ECO:0000313" key="3">
    <source>
        <dbReference type="EMBL" id="KAK0979609.1"/>
    </source>
</evidence>
<dbReference type="GO" id="GO:0052689">
    <property type="term" value="F:carboxylic ester hydrolase activity"/>
    <property type="evidence" value="ECO:0007669"/>
    <property type="project" value="TreeGrafter"/>
</dbReference>
<gene>
    <name evidence="3" type="ORF">LTR91_012515</name>
</gene>
<evidence type="ECO:0000313" key="4">
    <source>
        <dbReference type="Proteomes" id="UP001175353"/>
    </source>
</evidence>